<dbReference type="InterPro" id="IPR018062">
    <property type="entry name" value="HTH_AraC-typ_CS"/>
</dbReference>
<organism evidence="6 7">
    <name type="scientific">Rhizobium multihospitium</name>
    <dbReference type="NCBI Taxonomy" id="410764"/>
    <lineage>
        <taxon>Bacteria</taxon>
        <taxon>Pseudomonadati</taxon>
        <taxon>Pseudomonadota</taxon>
        <taxon>Alphaproteobacteria</taxon>
        <taxon>Hyphomicrobiales</taxon>
        <taxon>Rhizobiaceae</taxon>
        <taxon>Rhizobium/Agrobacterium group</taxon>
        <taxon>Rhizobium</taxon>
    </lineage>
</organism>
<dbReference type="SUPFAM" id="SSF46689">
    <property type="entry name" value="Homeodomain-like"/>
    <property type="match status" value="1"/>
</dbReference>
<feature type="compositionally biased region" description="Basic and acidic residues" evidence="4">
    <location>
        <begin position="1"/>
        <end position="44"/>
    </location>
</feature>
<keyword evidence="7" id="KW-1185">Reference proteome</keyword>
<evidence type="ECO:0000313" key="7">
    <source>
        <dbReference type="Proteomes" id="UP000199101"/>
    </source>
</evidence>
<dbReference type="InterPro" id="IPR018060">
    <property type="entry name" value="HTH_AraC"/>
</dbReference>
<keyword evidence="3" id="KW-0804">Transcription</keyword>
<dbReference type="EMBL" id="FMAG01000001">
    <property type="protein sequence ID" value="SCB15121.1"/>
    <property type="molecule type" value="Genomic_DNA"/>
</dbReference>
<dbReference type="Proteomes" id="UP000199101">
    <property type="component" value="Unassembled WGS sequence"/>
</dbReference>
<dbReference type="OrthoDB" id="8004517at2"/>
<reference evidence="7" key="1">
    <citation type="submission" date="2016-08" db="EMBL/GenBank/DDBJ databases">
        <authorList>
            <person name="Varghese N."/>
            <person name="Submissions Spin"/>
        </authorList>
    </citation>
    <scope>NUCLEOTIDE SEQUENCE [LARGE SCALE GENOMIC DNA]</scope>
    <source>
        <strain evidence="7">HAMBI 2975</strain>
    </source>
</reference>
<evidence type="ECO:0000256" key="2">
    <source>
        <dbReference type="ARBA" id="ARBA00023125"/>
    </source>
</evidence>
<evidence type="ECO:0000256" key="3">
    <source>
        <dbReference type="ARBA" id="ARBA00023163"/>
    </source>
</evidence>
<keyword evidence="1" id="KW-0805">Transcription regulation</keyword>
<dbReference type="InterPro" id="IPR020449">
    <property type="entry name" value="Tscrpt_reg_AraC-type_HTH"/>
</dbReference>
<dbReference type="PROSITE" id="PS01124">
    <property type="entry name" value="HTH_ARAC_FAMILY_2"/>
    <property type="match status" value="1"/>
</dbReference>
<dbReference type="InterPro" id="IPR050204">
    <property type="entry name" value="AraC_XylS_family_regulators"/>
</dbReference>
<evidence type="ECO:0000256" key="4">
    <source>
        <dbReference type="SAM" id="MobiDB-lite"/>
    </source>
</evidence>
<protein>
    <submittedName>
        <fullName evidence="6">AraC-type DNA-binding protein</fullName>
    </submittedName>
</protein>
<dbReference type="InterPro" id="IPR009057">
    <property type="entry name" value="Homeodomain-like_sf"/>
</dbReference>
<dbReference type="STRING" id="410764.GA0061103_2248"/>
<dbReference type="Pfam" id="PF12833">
    <property type="entry name" value="HTH_18"/>
    <property type="match status" value="1"/>
</dbReference>
<dbReference type="PANTHER" id="PTHR46796">
    <property type="entry name" value="HTH-TYPE TRANSCRIPTIONAL ACTIVATOR RHAS-RELATED"/>
    <property type="match status" value="1"/>
</dbReference>
<dbReference type="RefSeq" id="WP_092708019.1">
    <property type="nucleotide sequence ID" value="NZ_FMAG01000001.1"/>
</dbReference>
<dbReference type="SMART" id="SM00342">
    <property type="entry name" value="HTH_ARAC"/>
    <property type="match status" value="1"/>
</dbReference>
<feature type="domain" description="HTH araC/xylS-type" evidence="5">
    <location>
        <begin position="264"/>
        <end position="363"/>
    </location>
</feature>
<dbReference type="PRINTS" id="PR00032">
    <property type="entry name" value="HTHARAC"/>
</dbReference>
<dbReference type="PANTHER" id="PTHR46796:SF6">
    <property type="entry name" value="ARAC SUBFAMILY"/>
    <property type="match status" value="1"/>
</dbReference>
<dbReference type="GO" id="GO:0003700">
    <property type="term" value="F:DNA-binding transcription factor activity"/>
    <property type="evidence" value="ECO:0007669"/>
    <property type="project" value="InterPro"/>
</dbReference>
<sequence>MSDFRREERSGSASDEAKEPSWRKDRKSLQSERRRFPRPEKAAEEENLPPPALQPLKFSTRDIEPAAQFAAWQAYVAPVADVRLPDNIPPEAGFPADHIAWNLGGMLFVQQDTPPHSYMRSQAKVKTNHIDHWHVSVPSSGRTWTEVDGHVLEGEPGKVELRSLGHPFRGRSTEAKGLSLFLPRALLFDVPTPVEIENNIALSGVFTNMLIEFLDSVENNLARFAATDLPHVVQTVRNMIVASVSTSAAQSTGTEQHSTLALTERVRRFVEGNLTSGDLTVEHICRELGISRTRLYQIFEQYGGVHHYIQRRRLLSAHAALSDPANREQIVDIAFAVGFSSAAHFSRAFGKEFGYSPREARNLTIPRYLGQVISPASSGSSHSFDEWLKTLGYYH</sequence>
<dbReference type="Gene3D" id="1.10.10.60">
    <property type="entry name" value="Homeodomain-like"/>
    <property type="match status" value="1"/>
</dbReference>
<dbReference type="GO" id="GO:0043565">
    <property type="term" value="F:sequence-specific DNA binding"/>
    <property type="evidence" value="ECO:0007669"/>
    <property type="project" value="InterPro"/>
</dbReference>
<keyword evidence="2 6" id="KW-0238">DNA-binding</keyword>
<gene>
    <name evidence="6" type="ORF">GA0061103_2248</name>
</gene>
<accession>A0A1C3UI27</accession>
<feature type="region of interest" description="Disordered" evidence="4">
    <location>
        <begin position="1"/>
        <end position="56"/>
    </location>
</feature>
<evidence type="ECO:0000313" key="6">
    <source>
        <dbReference type="EMBL" id="SCB15121.1"/>
    </source>
</evidence>
<proteinExistence type="predicted"/>
<evidence type="ECO:0000256" key="1">
    <source>
        <dbReference type="ARBA" id="ARBA00023015"/>
    </source>
</evidence>
<dbReference type="PROSITE" id="PS00041">
    <property type="entry name" value="HTH_ARAC_FAMILY_1"/>
    <property type="match status" value="1"/>
</dbReference>
<evidence type="ECO:0000259" key="5">
    <source>
        <dbReference type="PROSITE" id="PS01124"/>
    </source>
</evidence>
<name>A0A1C3UI27_9HYPH</name>
<dbReference type="AlphaFoldDB" id="A0A1C3UI27"/>